<accession>A0A8S1VHU5</accession>
<proteinExistence type="predicted"/>
<comment type="caution">
    <text evidence="1">The sequence shown here is derived from an EMBL/GenBank/DDBJ whole genome shotgun (WGS) entry which is preliminary data.</text>
</comment>
<dbReference type="Proteomes" id="UP000689195">
    <property type="component" value="Unassembled WGS sequence"/>
</dbReference>
<protein>
    <submittedName>
        <fullName evidence="1">Uncharacterized protein</fullName>
    </submittedName>
</protein>
<reference evidence="1" key="1">
    <citation type="submission" date="2021-01" db="EMBL/GenBank/DDBJ databases">
        <authorList>
            <consortium name="Genoscope - CEA"/>
            <person name="William W."/>
        </authorList>
    </citation>
    <scope>NUCLEOTIDE SEQUENCE</scope>
</reference>
<keyword evidence="2" id="KW-1185">Reference proteome</keyword>
<name>A0A8S1VHU5_9CILI</name>
<evidence type="ECO:0000313" key="1">
    <source>
        <dbReference type="EMBL" id="CAD8175042.1"/>
    </source>
</evidence>
<dbReference type="AlphaFoldDB" id="A0A8S1VHU5"/>
<organism evidence="1 2">
    <name type="scientific">Paramecium pentaurelia</name>
    <dbReference type="NCBI Taxonomy" id="43138"/>
    <lineage>
        <taxon>Eukaryota</taxon>
        <taxon>Sar</taxon>
        <taxon>Alveolata</taxon>
        <taxon>Ciliophora</taxon>
        <taxon>Intramacronucleata</taxon>
        <taxon>Oligohymenophorea</taxon>
        <taxon>Peniculida</taxon>
        <taxon>Parameciidae</taxon>
        <taxon>Paramecium</taxon>
    </lineage>
</organism>
<gene>
    <name evidence="1" type="ORF">PPENT_87.1.T0620137</name>
</gene>
<evidence type="ECO:0000313" key="2">
    <source>
        <dbReference type="Proteomes" id="UP000689195"/>
    </source>
</evidence>
<sequence>MILNHQENLLFQKNTNQQIWVRTYLLHFKQIYFFNLERIQEYLKALFDLWKVITRSQAGKPPPKKPAKEPENELIRKQLEHKRNLHFYAQSQEKDIQGIKRLPLLSYLSCFRFRAN</sequence>
<dbReference type="EMBL" id="CAJJDO010000062">
    <property type="protein sequence ID" value="CAD8175042.1"/>
    <property type="molecule type" value="Genomic_DNA"/>
</dbReference>